<dbReference type="InterPro" id="IPR001810">
    <property type="entry name" value="F-box_dom"/>
</dbReference>
<dbReference type="Gene3D" id="1.20.1280.50">
    <property type="match status" value="1"/>
</dbReference>
<dbReference type="PROSITE" id="PS50181">
    <property type="entry name" value="FBOX"/>
    <property type="match status" value="1"/>
</dbReference>
<evidence type="ECO:0000313" key="2">
    <source>
        <dbReference type="EMBL" id="CAH1796062.1"/>
    </source>
</evidence>
<dbReference type="OrthoDB" id="10024886at2759"/>
<reference evidence="2" key="1">
    <citation type="submission" date="2022-03" db="EMBL/GenBank/DDBJ databases">
        <authorList>
            <person name="Martin C."/>
        </authorList>
    </citation>
    <scope>NUCLEOTIDE SEQUENCE</scope>
</reference>
<dbReference type="PANTHER" id="PTHR16008:SF6">
    <property type="entry name" value="SI:DKEY-12E7.1"/>
    <property type="match status" value="1"/>
</dbReference>
<evidence type="ECO:0000256" key="1">
    <source>
        <dbReference type="SAM" id="MobiDB-lite"/>
    </source>
</evidence>
<gene>
    <name evidence="2" type="ORF">OFUS_LOCUS20514</name>
</gene>
<keyword evidence="3" id="KW-1185">Reference proteome</keyword>
<sequence length="447" mass="52190">MNWNQMLQTMSYHLRGAKKNKIHTTEGPDMGAAFRKSGWNAKKPRTEPAHNGPIIWDPKNTLPGSLRVKPKQKLSTKSKKSQSKVKKNGHRKIKSEEVFPFSQLPSNCKLKILSYLGESDRGAAGQVCREWNILIKSSGIWDTINFTTFPLCTNPGKTHECSHECYQKYMTRVKNYMTYLGYIQPAMKKLQFDFDIGDKEDGWLTCLERFLMNCQGDKLLYARMNWKETPVKPFCVDGFAWSSREYNEMVHRHRHRQRDFIQFLELFVNVAPNVKQLMVPFDWSFRSIYLLSKLHQLETLILERYFVFHTLNQNALDELLRVMPKVRKLVLEVWCPSGRGLELYRMSSNSIETLDISQSRGFYLKSVNLPNMVSFRATRHPWNGPLVSPEHINLPCLYKVLVQGAPKLRQFNDLILTEDWRQSSCPKLEELLKTVCSCRNHKQGWSM</sequence>
<dbReference type="EMBL" id="CAIIXF020000010">
    <property type="protein sequence ID" value="CAH1796062.1"/>
    <property type="molecule type" value="Genomic_DNA"/>
</dbReference>
<comment type="caution">
    <text evidence="2">The sequence shown here is derived from an EMBL/GenBank/DDBJ whole genome shotgun (WGS) entry which is preliminary data.</text>
</comment>
<dbReference type="GO" id="GO:0019005">
    <property type="term" value="C:SCF ubiquitin ligase complex"/>
    <property type="evidence" value="ECO:0007669"/>
    <property type="project" value="TreeGrafter"/>
</dbReference>
<proteinExistence type="predicted"/>
<dbReference type="InterPro" id="IPR036047">
    <property type="entry name" value="F-box-like_dom_sf"/>
</dbReference>
<dbReference type="GO" id="GO:0031146">
    <property type="term" value="P:SCF-dependent proteasomal ubiquitin-dependent protein catabolic process"/>
    <property type="evidence" value="ECO:0007669"/>
    <property type="project" value="InterPro"/>
</dbReference>
<organism evidence="2 3">
    <name type="scientific">Owenia fusiformis</name>
    <name type="common">Polychaete worm</name>
    <dbReference type="NCBI Taxonomy" id="6347"/>
    <lineage>
        <taxon>Eukaryota</taxon>
        <taxon>Metazoa</taxon>
        <taxon>Spiralia</taxon>
        <taxon>Lophotrochozoa</taxon>
        <taxon>Annelida</taxon>
        <taxon>Polychaeta</taxon>
        <taxon>Sedentaria</taxon>
        <taxon>Canalipalpata</taxon>
        <taxon>Sabellida</taxon>
        <taxon>Oweniida</taxon>
        <taxon>Oweniidae</taxon>
        <taxon>Owenia</taxon>
    </lineage>
</organism>
<dbReference type="SUPFAM" id="SSF81383">
    <property type="entry name" value="F-box domain"/>
    <property type="match status" value="1"/>
</dbReference>
<protein>
    <submittedName>
        <fullName evidence="2">Uncharacterized protein</fullName>
    </submittedName>
</protein>
<dbReference type="AlphaFoldDB" id="A0A8J1TUC7"/>
<dbReference type="GO" id="GO:0000209">
    <property type="term" value="P:protein polyubiquitination"/>
    <property type="evidence" value="ECO:0007669"/>
    <property type="project" value="TreeGrafter"/>
</dbReference>
<evidence type="ECO:0000313" key="3">
    <source>
        <dbReference type="Proteomes" id="UP000749559"/>
    </source>
</evidence>
<feature type="compositionally biased region" description="Basic residues" evidence="1">
    <location>
        <begin position="68"/>
        <end position="92"/>
    </location>
</feature>
<dbReference type="Pfam" id="PF12937">
    <property type="entry name" value="F-box-like"/>
    <property type="match status" value="1"/>
</dbReference>
<accession>A0A8J1TUC7</accession>
<dbReference type="SMART" id="SM00256">
    <property type="entry name" value="FBOX"/>
    <property type="match status" value="1"/>
</dbReference>
<dbReference type="PANTHER" id="PTHR16008">
    <property type="entry name" value="F-BOX ONLY PROTEIN 4"/>
    <property type="match status" value="1"/>
</dbReference>
<feature type="region of interest" description="Disordered" evidence="1">
    <location>
        <begin position="23"/>
        <end position="92"/>
    </location>
</feature>
<dbReference type="Proteomes" id="UP000749559">
    <property type="component" value="Unassembled WGS sequence"/>
</dbReference>
<name>A0A8J1TUC7_OWEFU</name>
<dbReference type="InterPro" id="IPR039588">
    <property type="entry name" value="FBXO4"/>
</dbReference>